<dbReference type="NCBIfam" id="TIGR00367">
    <property type="entry name" value="calcium/sodium antiporter"/>
    <property type="match status" value="1"/>
</dbReference>
<feature type="transmembrane region" description="Helical" evidence="5">
    <location>
        <begin position="6"/>
        <end position="22"/>
    </location>
</feature>
<dbReference type="Proteomes" id="UP000176303">
    <property type="component" value="Unassembled WGS sequence"/>
</dbReference>
<feature type="transmembrane region" description="Helical" evidence="5">
    <location>
        <begin position="286"/>
        <end position="303"/>
    </location>
</feature>
<reference evidence="7 8" key="1">
    <citation type="journal article" date="2016" name="Nat. Commun.">
        <title>Thousands of microbial genomes shed light on interconnected biogeochemical processes in an aquifer system.</title>
        <authorList>
            <person name="Anantharaman K."/>
            <person name="Brown C.T."/>
            <person name="Hug L.A."/>
            <person name="Sharon I."/>
            <person name="Castelle C.J."/>
            <person name="Probst A.J."/>
            <person name="Thomas B.C."/>
            <person name="Singh A."/>
            <person name="Wilkins M.J."/>
            <person name="Karaoz U."/>
            <person name="Brodie E.L."/>
            <person name="Williams K.H."/>
            <person name="Hubbard S.S."/>
            <person name="Banfield J.F."/>
        </authorList>
    </citation>
    <scope>NUCLEOTIDE SEQUENCE [LARGE SCALE GENOMIC DNA]</scope>
</reference>
<dbReference type="GO" id="GO:0008273">
    <property type="term" value="F:calcium, potassium:sodium antiporter activity"/>
    <property type="evidence" value="ECO:0007669"/>
    <property type="project" value="TreeGrafter"/>
</dbReference>
<feature type="transmembrane region" description="Helical" evidence="5">
    <location>
        <begin position="259"/>
        <end position="279"/>
    </location>
</feature>
<comment type="caution">
    <text evidence="7">The sequence shown here is derived from an EMBL/GenBank/DDBJ whole genome shotgun (WGS) entry which is preliminary data.</text>
</comment>
<evidence type="ECO:0000256" key="3">
    <source>
        <dbReference type="ARBA" id="ARBA00022989"/>
    </source>
</evidence>
<dbReference type="PANTHER" id="PTHR10846:SF8">
    <property type="entry name" value="INNER MEMBRANE PROTEIN YRBG"/>
    <property type="match status" value="1"/>
</dbReference>
<dbReference type="STRING" id="1802391.A3D72_03415"/>
<dbReference type="AlphaFoldDB" id="A0A1F7U5P2"/>
<feature type="transmembrane region" description="Helical" evidence="5">
    <location>
        <begin position="128"/>
        <end position="145"/>
    </location>
</feature>
<keyword evidence="4 5" id="KW-0472">Membrane</keyword>
<comment type="subcellular location">
    <subcellularLocation>
        <location evidence="1">Membrane</location>
        <topology evidence="1">Multi-pass membrane protein</topology>
    </subcellularLocation>
</comment>
<dbReference type="GO" id="GO:0005262">
    <property type="term" value="F:calcium channel activity"/>
    <property type="evidence" value="ECO:0007669"/>
    <property type="project" value="TreeGrafter"/>
</dbReference>
<feature type="transmembrane region" description="Helical" evidence="5">
    <location>
        <begin position="165"/>
        <end position="186"/>
    </location>
</feature>
<name>A0A1F7U5P2_9BACT</name>
<dbReference type="InterPro" id="IPR044880">
    <property type="entry name" value="NCX_ion-bd_dom_sf"/>
</dbReference>
<keyword evidence="3 5" id="KW-1133">Transmembrane helix</keyword>
<dbReference type="Gene3D" id="1.20.1420.30">
    <property type="entry name" value="NCX, central ion-binding region"/>
    <property type="match status" value="2"/>
</dbReference>
<evidence type="ECO:0000313" key="7">
    <source>
        <dbReference type="EMBL" id="OGL73583.1"/>
    </source>
</evidence>
<feature type="domain" description="Sodium/calcium exchanger membrane region" evidence="6">
    <location>
        <begin position="164"/>
        <end position="303"/>
    </location>
</feature>
<evidence type="ECO:0000313" key="8">
    <source>
        <dbReference type="Proteomes" id="UP000176303"/>
    </source>
</evidence>
<gene>
    <name evidence="7" type="ORF">A3D72_03415</name>
</gene>
<feature type="transmembrane region" description="Helical" evidence="5">
    <location>
        <begin position="103"/>
        <end position="122"/>
    </location>
</feature>
<feature type="transmembrane region" description="Helical" evidence="5">
    <location>
        <begin position="198"/>
        <end position="220"/>
    </location>
</feature>
<organism evidence="7 8">
    <name type="scientific">Candidatus Uhrbacteria bacterium RIFCSPHIGHO2_02_FULL_57_19</name>
    <dbReference type="NCBI Taxonomy" id="1802391"/>
    <lineage>
        <taxon>Bacteria</taxon>
        <taxon>Candidatus Uhriibacteriota</taxon>
    </lineage>
</organism>
<keyword evidence="2 5" id="KW-0812">Transmembrane</keyword>
<sequence length="305" mass="31536">MFVWIFTLVVSLTVLVVSSARLTRAAERLAFLLGLPGFVIGATVVAVGTSLPELFTAIAAALRGSTEIVAANVVGSNIFNATVVVGAAALFVRRLTLDNARRVVLLLATAVSLAFVISDGRVTRLEGLFSLLLGLISIRLLIGNAKKGMLERFLPRRGSVIAETLVIIGAAIVLAVSSVAAVESVVRLGASAGVSPSLIALFALAAGTSLPELAVSLSAARRRAFGISMGNVLGSNIINATLVIGLPAILSPLSVGPESLGNGLLFFLAASAILALLSAQKRVSHLEGWLLLGFYALFILLVFNL</sequence>
<feature type="transmembrane region" description="Helical" evidence="5">
    <location>
        <begin position="68"/>
        <end position="91"/>
    </location>
</feature>
<feature type="transmembrane region" description="Helical" evidence="5">
    <location>
        <begin position="29"/>
        <end position="48"/>
    </location>
</feature>
<evidence type="ECO:0000256" key="5">
    <source>
        <dbReference type="SAM" id="Phobius"/>
    </source>
</evidence>
<protein>
    <recommendedName>
        <fullName evidence="6">Sodium/calcium exchanger membrane region domain-containing protein</fullName>
    </recommendedName>
</protein>
<proteinExistence type="predicted"/>
<evidence type="ECO:0000256" key="2">
    <source>
        <dbReference type="ARBA" id="ARBA00022692"/>
    </source>
</evidence>
<dbReference type="PANTHER" id="PTHR10846">
    <property type="entry name" value="SODIUM/POTASSIUM/CALCIUM EXCHANGER"/>
    <property type="match status" value="1"/>
</dbReference>
<dbReference type="InterPro" id="IPR004481">
    <property type="entry name" value="K/Na/Ca-exchanger"/>
</dbReference>
<dbReference type="Pfam" id="PF01699">
    <property type="entry name" value="Na_Ca_ex"/>
    <property type="match status" value="2"/>
</dbReference>
<feature type="transmembrane region" description="Helical" evidence="5">
    <location>
        <begin position="232"/>
        <end position="253"/>
    </location>
</feature>
<evidence type="ECO:0000256" key="4">
    <source>
        <dbReference type="ARBA" id="ARBA00023136"/>
    </source>
</evidence>
<accession>A0A1F7U5P2</accession>
<dbReference type="EMBL" id="MGDZ01000027">
    <property type="protein sequence ID" value="OGL73583.1"/>
    <property type="molecule type" value="Genomic_DNA"/>
</dbReference>
<dbReference type="GO" id="GO:0005886">
    <property type="term" value="C:plasma membrane"/>
    <property type="evidence" value="ECO:0007669"/>
    <property type="project" value="TreeGrafter"/>
</dbReference>
<dbReference type="GO" id="GO:0006874">
    <property type="term" value="P:intracellular calcium ion homeostasis"/>
    <property type="evidence" value="ECO:0007669"/>
    <property type="project" value="TreeGrafter"/>
</dbReference>
<dbReference type="InterPro" id="IPR004837">
    <property type="entry name" value="NaCa_Exmemb"/>
</dbReference>
<evidence type="ECO:0000259" key="6">
    <source>
        <dbReference type="Pfam" id="PF01699"/>
    </source>
</evidence>
<feature type="domain" description="Sodium/calcium exchanger membrane region" evidence="6">
    <location>
        <begin position="5"/>
        <end position="135"/>
    </location>
</feature>
<evidence type="ECO:0000256" key="1">
    <source>
        <dbReference type="ARBA" id="ARBA00004141"/>
    </source>
</evidence>